<accession>A0A6C0D3M9</accession>
<dbReference type="EMBL" id="MN739520">
    <property type="protein sequence ID" value="QHT10305.1"/>
    <property type="molecule type" value="Genomic_DNA"/>
</dbReference>
<organism evidence="1">
    <name type="scientific">viral metagenome</name>
    <dbReference type="NCBI Taxonomy" id="1070528"/>
    <lineage>
        <taxon>unclassified sequences</taxon>
        <taxon>metagenomes</taxon>
        <taxon>organismal metagenomes</taxon>
    </lineage>
</organism>
<protein>
    <recommendedName>
        <fullName evidence="2">PNPLA domain-containing protein</fullName>
    </recommendedName>
</protein>
<sequence length="253" mass="29604">MFNSKIFKKSLGIGIISCILYKTIQYLEQYLDKSYKVIDDVIPDILISCGGRYAGYQLGICHYIKNNFDLTHKKILGISAGAWNAVFMAIKNEKHTNDILNKVFEIKKDTLPIALKKTKAAIDKYDISNYNIKNIYIGTTYYNKTIIHNKFLSIDQLSRCCVASSFIPFLTHNELFYFYNNRLTFDGGFHADKYIKKIPPSTLVIDFKMFGRHMDDIIYKDIFRKNKPTTYELYMKGYHDAKKNHSYFDKYLK</sequence>
<dbReference type="InterPro" id="IPR016035">
    <property type="entry name" value="Acyl_Trfase/lysoPLipase"/>
</dbReference>
<name>A0A6C0D3M9_9ZZZZ</name>
<proteinExistence type="predicted"/>
<dbReference type="AlphaFoldDB" id="A0A6C0D3M9"/>
<evidence type="ECO:0008006" key="2">
    <source>
        <dbReference type="Google" id="ProtNLM"/>
    </source>
</evidence>
<evidence type="ECO:0000313" key="1">
    <source>
        <dbReference type="EMBL" id="QHT10305.1"/>
    </source>
</evidence>
<reference evidence="1" key="1">
    <citation type="journal article" date="2020" name="Nature">
        <title>Giant virus diversity and host interactions through global metagenomics.</title>
        <authorList>
            <person name="Schulz F."/>
            <person name="Roux S."/>
            <person name="Paez-Espino D."/>
            <person name="Jungbluth S."/>
            <person name="Walsh D.A."/>
            <person name="Denef V.J."/>
            <person name="McMahon K.D."/>
            <person name="Konstantinidis K.T."/>
            <person name="Eloe-Fadrosh E.A."/>
            <person name="Kyrpides N.C."/>
            <person name="Woyke T."/>
        </authorList>
    </citation>
    <scope>NUCLEOTIDE SEQUENCE</scope>
    <source>
        <strain evidence="1">GVMAG-M-3300023174-107</strain>
    </source>
</reference>
<dbReference type="SUPFAM" id="SSF52151">
    <property type="entry name" value="FabD/lysophospholipase-like"/>
    <property type="match status" value="1"/>
</dbReference>